<dbReference type="RefSeq" id="WP_127565917.1">
    <property type="nucleotide sequence ID" value="NZ_BMFB01000002.1"/>
</dbReference>
<name>A0A3T0E899_9PROT</name>
<dbReference type="AlphaFoldDB" id="A0A3T0E899"/>
<protein>
    <submittedName>
        <fullName evidence="1">Uncharacterized protein</fullName>
    </submittedName>
</protein>
<evidence type="ECO:0000313" key="2">
    <source>
        <dbReference type="Proteomes" id="UP000286954"/>
    </source>
</evidence>
<organism evidence="1 2">
    <name type="scientific">Glycocaulis alkaliphilus</name>
    <dbReference type="NCBI Taxonomy" id="1434191"/>
    <lineage>
        <taxon>Bacteria</taxon>
        <taxon>Pseudomonadati</taxon>
        <taxon>Pseudomonadota</taxon>
        <taxon>Alphaproteobacteria</taxon>
        <taxon>Maricaulales</taxon>
        <taxon>Maricaulaceae</taxon>
        <taxon>Glycocaulis</taxon>
    </lineage>
</organism>
<dbReference type="Proteomes" id="UP000286954">
    <property type="component" value="Chromosome"/>
</dbReference>
<dbReference type="SUPFAM" id="SSF52172">
    <property type="entry name" value="CheY-like"/>
    <property type="match status" value="1"/>
</dbReference>
<dbReference type="KEGG" id="gak:X907_1013"/>
<reference evidence="1 2" key="1">
    <citation type="submission" date="2016-12" db="EMBL/GenBank/DDBJ databases">
        <title>The genome of dimorphic prosthecate Glycocaulis alkaliphilus 6b-8t, isolated from crude oil dictates its adaptability in petroleum environments.</title>
        <authorList>
            <person name="Wu X.-L."/>
            <person name="Geng S."/>
        </authorList>
    </citation>
    <scope>NUCLEOTIDE SEQUENCE [LARGE SCALE GENOMIC DNA]</scope>
    <source>
        <strain evidence="1 2">6B-8</strain>
    </source>
</reference>
<sequence length="131" mass="14534">MGQASNGALNVAIIDDDPVETEILSILMDEVFDGVEIASFGTISEFVDRSRHADFELVFLDRRLPPYSSFDETLPLVVPAAPKASILLITAHTFERVELSRYPNVAGPFAKLDLMTPEDLRALIDKHLPHE</sequence>
<keyword evidence="2" id="KW-1185">Reference proteome</keyword>
<accession>A0A3T0E899</accession>
<dbReference type="InterPro" id="IPR011006">
    <property type="entry name" value="CheY-like_superfamily"/>
</dbReference>
<dbReference type="EMBL" id="CP018911">
    <property type="protein sequence ID" value="AZU03552.1"/>
    <property type="molecule type" value="Genomic_DNA"/>
</dbReference>
<proteinExistence type="predicted"/>
<gene>
    <name evidence="1" type="ORF">X907_1013</name>
</gene>
<evidence type="ECO:0000313" key="1">
    <source>
        <dbReference type="EMBL" id="AZU03552.1"/>
    </source>
</evidence>
<dbReference type="OrthoDB" id="7629619at2"/>
<dbReference type="Gene3D" id="3.40.50.2300">
    <property type="match status" value="1"/>
</dbReference>